<sequence>MFIQCFHRKLFDRPSWKSWLILMIDRYKHNKQQPTSWSKYFETIESNVFTNRISRQRPSDLKFIQYENIFVYHVIKLSNPYINHNDHCKISTFKCDFNRFFTSNNDNNVDDINAKISAMNNEQIIDLMKSMYHNLPVFLKEDEWNKAFLESSFSRIWQHLDLLLINRIEKDWSTNKSKYMIISRLWFELGLAQNVRFNKCLMEKLFDEQQLEKSTILHLMFLANLARNSIMTVQRQTMIKQIDSFLNQNNNQQLTVDELSLIGVGFFKTQTRMPLELLRNYIESCTEQLLQRYPIRSTISIVAILKIIRFSLETTEFNRQKLRIHLNRFVEALGNHPSNFFDSEICLTHLILMLNSILLIDKQLYRQIFQKMMANLSIFRIKDIERILFCLANVRFQCPIGQLRRLEQYLCNNDESRLYPSCTYNIILSLFMIDYEPKQLLKICSNHRQIQDSLGSTKMSLATQFLTLDSIMRLRNRKSLLNEKQIEQFQLSLAYLFDNLHTQKGRFIRFIYESLLMYLLPFISYPFPVILNKPNFIYKSNTDRTLCPFVDSIPYRVDYFKPNFFHNSFAILPLMEKDYTVRSSLRGTIHLNKSLLENLGFRIIPIEHGQFRHYFLKDSIETNTHSDATKQLLFTVQKYHRSINFNKQT</sequence>
<evidence type="ECO:0000313" key="1">
    <source>
        <dbReference type="EMBL" id="KAH9412435.1"/>
    </source>
</evidence>
<gene>
    <name evidence="1" type="primary">FASTKD5</name>
    <name evidence="1" type="ORF">DERP_014577</name>
</gene>
<proteinExistence type="predicted"/>
<reference evidence="1 2" key="2">
    <citation type="journal article" date="2022" name="Mol. Biol. Evol.">
        <title>Comparative Genomics Reveals Insights into the Divergent Evolution of Astigmatic Mites and Household Pest Adaptations.</title>
        <authorList>
            <person name="Xiong Q."/>
            <person name="Wan A.T."/>
            <person name="Liu X."/>
            <person name="Fung C.S."/>
            <person name="Xiao X."/>
            <person name="Malainual N."/>
            <person name="Hou J."/>
            <person name="Wang L."/>
            <person name="Wang M."/>
            <person name="Yang K.Y."/>
            <person name="Cui Y."/>
            <person name="Leung E.L."/>
            <person name="Nong W."/>
            <person name="Shin S.K."/>
            <person name="Au S.W."/>
            <person name="Jeong K.Y."/>
            <person name="Chew F.T."/>
            <person name="Hui J.H."/>
            <person name="Leung T.F."/>
            <person name="Tungtrongchitr A."/>
            <person name="Zhong N."/>
            <person name="Liu Z."/>
            <person name="Tsui S.K."/>
        </authorList>
    </citation>
    <scope>NUCLEOTIDE SEQUENCE [LARGE SCALE GENOMIC DNA]</scope>
    <source>
        <strain evidence="1">Derp</strain>
    </source>
</reference>
<name>A0ABQ8IQ15_DERPT</name>
<evidence type="ECO:0000313" key="2">
    <source>
        <dbReference type="Proteomes" id="UP000887458"/>
    </source>
</evidence>
<keyword evidence="2" id="KW-1185">Reference proteome</keyword>
<accession>A0ABQ8IQ15</accession>
<comment type="caution">
    <text evidence="1">The sequence shown here is derived from an EMBL/GenBank/DDBJ whole genome shotgun (WGS) entry which is preliminary data.</text>
</comment>
<protein>
    <submittedName>
        <fullName evidence="1">Mitochondrial RNA processing</fullName>
    </submittedName>
</protein>
<dbReference type="Proteomes" id="UP000887458">
    <property type="component" value="Unassembled WGS sequence"/>
</dbReference>
<organism evidence="1 2">
    <name type="scientific">Dermatophagoides pteronyssinus</name>
    <name type="common">European house dust mite</name>
    <dbReference type="NCBI Taxonomy" id="6956"/>
    <lineage>
        <taxon>Eukaryota</taxon>
        <taxon>Metazoa</taxon>
        <taxon>Ecdysozoa</taxon>
        <taxon>Arthropoda</taxon>
        <taxon>Chelicerata</taxon>
        <taxon>Arachnida</taxon>
        <taxon>Acari</taxon>
        <taxon>Acariformes</taxon>
        <taxon>Sarcoptiformes</taxon>
        <taxon>Astigmata</taxon>
        <taxon>Psoroptidia</taxon>
        <taxon>Analgoidea</taxon>
        <taxon>Pyroglyphidae</taxon>
        <taxon>Dermatophagoidinae</taxon>
        <taxon>Dermatophagoides</taxon>
    </lineage>
</organism>
<reference evidence="1 2" key="1">
    <citation type="journal article" date="2018" name="J. Allergy Clin. Immunol.">
        <title>High-quality assembly of Dermatophagoides pteronyssinus genome and transcriptome reveals a wide range of novel allergens.</title>
        <authorList>
            <person name="Liu X.Y."/>
            <person name="Yang K.Y."/>
            <person name="Wang M.Q."/>
            <person name="Kwok J.S."/>
            <person name="Zeng X."/>
            <person name="Yang Z."/>
            <person name="Xiao X.J."/>
            <person name="Lau C.P."/>
            <person name="Li Y."/>
            <person name="Huang Z.M."/>
            <person name="Ba J.G."/>
            <person name="Yim A.K."/>
            <person name="Ouyang C.Y."/>
            <person name="Ngai S.M."/>
            <person name="Chan T.F."/>
            <person name="Leung E.L."/>
            <person name="Liu L."/>
            <person name="Liu Z.G."/>
            <person name="Tsui S.K."/>
        </authorList>
    </citation>
    <scope>NUCLEOTIDE SEQUENCE [LARGE SCALE GENOMIC DNA]</scope>
    <source>
        <strain evidence="1">Derp</strain>
    </source>
</reference>
<dbReference type="EMBL" id="NJHN03000130">
    <property type="protein sequence ID" value="KAH9412435.1"/>
    <property type="molecule type" value="Genomic_DNA"/>
</dbReference>